<feature type="region of interest" description="Disordered" evidence="1">
    <location>
        <begin position="291"/>
        <end position="311"/>
    </location>
</feature>
<gene>
    <name evidence="2" type="ORF">WN55_04053</name>
</gene>
<evidence type="ECO:0000313" key="3">
    <source>
        <dbReference type="Proteomes" id="UP000076502"/>
    </source>
</evidence>
<accession>A0A154NWQ3</accession>
<dbReference type="Proteomes" id="UP000076502">
    <property type="component" value="Unassembled WGS sequence"/>
</dbReference>
<name>A0A154NWQ3_DUFNO</name>
<dbReference type="EMBL" id="KQ434776">
    <property type="protein sequence ID" value="KZC04116.1"/>
    <property type="molecule type" value="Genomic_DNA"/>
</dbReference>
<dbReference type="OrthoDB" id="7690664at2759"/>
<dbReference type="AlphaFoldDB" id="A0A154NWQ3"/>
<feature type="non-terminal residue" evidence="2">
    <location>
        <position position="1"/>
    </location>
</feature>
<feature type="region of interest" description="Disordered" evidence="1">
    <location>
        <begin position="116"/>
        <end position="149"/>
    </location>
</feature>
<organism evidence="2 3">
    <name type="scientific">Dufourea novaeangliae</name>
    <name type="common">Sweat bee</name>
    <dbReference type="NCBI Taxonomy" id="178035"/>
    <lineage>
        <taxon>Eukaryota</taxon>
        <taxon>Metazoa</taxon>
        <taxon>Ecdysozoa</taxon>
        <taxon>Arthropoda</taxon>
        <taxon>Hexapoda</taxon>
        <taxon>Insecta</taxon>
        <taxon>Pterygota</taxon>
        <taxon>Neoptera</taxon>
        <taxon>Endopterygota</taxon>
        <taxon>Hymenoptera</taxon>
        <taxon>Apocrita</taxon>
        <taxon>Aculeata</taxon>
        <taxon>Apoidea</taxon>
        <taxon>Anthophila</taxon>
        <taxon>Halictidae</taxon>
        <taxon>Rophitinae</taxon>
        <taxon>Dufourea</taxon>
    </lineage>
</organism>
<reference evidence="2 3" key="1">
    <citation type="submission" date="2015-07" db="EMBL/GenBank/DDBJ databases">
        <title>The genome of Dufourea novaeangliae.</title>
        <authorList>
            <person name="Pan H."/>
            <person name="Kapheim K."/>
        </authorList>
    </citation>
    <scope>NUCLEOTIDE SEQUENCE [LARGE SCALE GENOMIC DNA]</scope>
    <source>
        <strain evidence="2">0120121106</strain>
        <tissue evidence="2">Whole body</tissue>
    </source>
</reference>
<evidence type="ECO:0000256" key="1">
    <source>
        <dbReference type="SAM" id="MobiDB-lite"/>
    </source>
</evidence>
<keyword evidence="3" id="KW-1185">Reference proteome</keyword>
<evidence type="ECO:0000313" key="2">
    <source>
        <dbReference type="EMBL" id="KZC04116.1"/>
    </source>
</evidence>
<sequence length="919" mass="104510">KDTKTDGKLVKVRNSKRIANRILPGPLSGIYRNGAVSKEIRRSQVGPPSDDINNARLEGNVMKLLQGYNPNSKGVVIDNNNEEQSTHPLLDSTARNILYPTPADLSPVLGKVDGKKRHPTNECQRNDGPLQYLGVSQPVPEKKKPINTESPQYSAVKRYEEFCAMISKENFEGPNFPNMFTKDPLVTVKEKLRSIYAESFRSQFLRDLIKRGKILNERSTTSSFVRENLPEAIFCPSSYGRDTDLATVTTEYSDSQVRCRKAKESSSQGTKNLFLLPHRSGMERVESELESNVQNVDLDTDDFSDSSKQDRSLLEVDPPLCHKRNIKYFETILPSQTNNADRPKGGNRSMLFVASDGQTPKDLDNKKHLTKRKNQRTQTVHILNSGVKRHPGKYKVKTSQQIKMKNLKHIPAILRRCHNHVVSNNDMVNLFDESMLVNKPKEILFGPSKRKVLFTPQSVVTESENLGDTVLDTDPGDLDVHTCVIASPSLRNDELRFARNSQMQTDQQVRINIDNIFSKKNKKNGPVQKTVMFTKKVTHNTSHSQHPNSLTADRQVENSVVCSMRKNIPQQQDKCLKNVCTAHRNCQRVSANCHRSFHCSQKSDESSYGSQEFKEVSLSQVQPVQVQQESVVCDKVLLRKVQQHPSCENDQHCHGNNQRVCFVVVDQCKDLNGSQDRSNDNVAPQMKKRMLENGVFCQEDVADIGILKGVQNLQILPVEKREPRINFTSNRCTGNTVVVEEQPIKYLAFENDSKAQKIPIYMQNKKQPQFTSVDNVDLVSSRVNYRLVSCPEESTQQILLVPTREQNNVVYVKENSLNHSNVAFERMSHPRKMFFYRSEDQSSIQRVKDSGNVCEVHAPKQNLVEIRSTDYETIANLQQLDNGKRSRKSFVNCEGLHYRPEHTIVNDACARSQPVYYQK</sequence>
<protein>
    <submittedName>
        <fullName evidence="2">Uncharacterized protein</fullName>
    </submittedName>
</protein>
<proteinExistence type="predicted"/>